<evidence type="ECO:0000259" key="2">
    <source>
        <dbReference type="SMART" id="SM00478"/>
    </source>
</evidence>
<dbReference type="InterPro" id="IPR023170">
    <property type="entry name" value="HhH_base_excis_C"/>
</dbReference>
<dbReference type="EMBL" id="JAINDJ010000004">
    <property type="protein sequence ID" value="KAG9449636.1"/>
    <property type="molecule type" value="Genomic_DNA"/>
</dbReference>
<dbReference type="CDD" id="cd00056">
    <property type="entry name" value="ENDO3c"/>
    <property type="match status" value="1"/>
</dbReference>
<name>A0AAV7EP14_ARIFI</name>
<dbReference type="Gene3D" id="1.10.340.30">
    <property type="entry name" value="Hypothetical protein, domain 2"/>
    <property type="match status" value="1"/>
</dbReference>
<dbReference type="PANTHER" id="PTHR47203">
    <property type="match status" value="1"/>
</dbReference>
<sequence>MSTSSSWDGQKLSFFDSISPAKTSVSVSTAFGRELQRKMPAANKRQKLHSPNPSITEDSPSTCNPFPHHPNPTPQECRGVRDSLLAFHGFPQQFAKYQKKPHSSSEACDEVSDQPKNGETELLVTSLGDRRESVLDGLISTLLSQNTTDSNSSKAFVSLKSTFPTWEDVLAADSKCVENAIRCGGLAATKASCIKTILKSLLEKKGKICLEYLRDMSVNEIKDELCSFKGIGPKTVACVLMFHLQQDDFPVDTHVFRIAKAMGWVPVGADREKAYHHLNRRIPNELKFDLNCLLVTHGKACKKCSRVASGPSNTCPVTQYYSSTTN</sequence>
<comment type="caution">
    <text evidence="3">The sequence shown here is derived from an EMBL/GenBank/DDBJ whole genome shotgun (WGS) entry which is preliminary data.</text>
</comment>
<organism evidence="3 4">
    <name type="scientific">Aristolochia fimbriata</name>
    <name type="common">White veined hardy Dutchman's pipe vine</name>
    <dbReference type="NCBI Taxonomy" id="158543"/>
    <lineage>
        <taxon>Eukaryota</taxon>
        <taxon>Viridiplantae</taxon>
        <taxon>Streptophyta</taxon>
        <taxon>Embryophyta</taxon>
        <taxon>Tracheophyta</taxon>
        <taxon>Spermatophyta</taxon>
        <taxon>Magnoliopsida</taxon>
        <taxon>Magnoliidae</taxon>
        <taxon>Piperales</taxon>
        <taxon>Aristolochiaceae</taxon>
        <taxon>Aristolochia</taxon>
    </lineage>
</organism>
<dbReference type="InterPro" id="IPR011257">
    <property type="entry name" value="DNA_glycosylase"/>
</dbReference>
<dbReference type="GO" id="GO:0016787">
    <property type="term" value="F:hydrolase activity"/>
    <property type="evidence" value="ECO:0007669"/>
    <property type="project" value="UniProtKB-ARBA"/>
</dbReference>
<accession>A0AAV7EP14</accession>
<dbReference type="SUPFAM" id="SSF48150">
    <property type="entry name" value="DNA-glycosylase"/>
    <property type="match status" value="1"/>
</dbReference>
<feature type="domain" description="HhH-GPD" evidence="2">
    <location>
        <begin position="143"/>
        <end position="300"/>
    </location>
</feature>
<evidence type="ECO:0000313" key="4">
    <source>
        <dbReference type="Proteomes" id="UP000825729"/>
    </source>
</evidence>
<evidence type="ECO:0000313" key="3">
    <source>
        <dbReference type="EMBL" id="KAG9449636.1"/>
    </source>
</evidence>
<dbReference type="SMART" id="SM00478">
    <property type="entry name" value="ENDO3c"/>
    <property type="match status" value="1"/>
</dbReference>
<reference evidence="3 4" key="1">
    <citation type="submission" date="2021-07" db="EMBL/GenBank/DDBJ databases">
        <title>The Aristolochia fimbriata genome: insights into angiosperm evolution, floral development and chemical biosynthesis.</title>
        <authorList>
            <person name="Jiao Y."/>
        </authorList>
    </citation>
    <scope>NUCLEOTIDE SEQUENCE [LARGE SCALE GENOMIC DNA]</scope>
    <source>
        <strain evidence="3">IBCAS-2021</strain>
        <tissue evidence="3">Leaf</tissue>
    </source>
</reference>
<feature type="compositionally biased region" description="Polar residues" evidence="1">
    <location>
        <begin position="49"/>
        <end position="64"/>
    </location>
</feature>
<dbReference type="InterPro" id="IPR003265">
    <property type="entry name" value="HhH-GPD_domain"/>
</dbReference>
<dbReference type="AlphaFoldDB" id="A0AAV7EP14"/>
<dbReference type="Gene3D" id="1.10.1670.10">
    <property type="entry name" value="Helix-hairpin-Helix base-excision DNA repair enzymes (C-terminal)"/>
    <property type="match status" value="1"/>
</dbReference>
<protein>
    <recommendedName>
        <fullName evidence="2">HhH-GPD domain-containing protein</fullName>
    </recommendedName>
</protein>
<feature type="region of interest" description="Disordered" evidence="1">
    <location>
        <begin position="38"/>
        <end position="70"/>
    </location>
</feature>
<keyword evidence="4" id="KW-1185">Reference proteome</keyword>
<evidence type="ECO:0000256" key="1">
    <source>
        <dbReference type="SAM" id="MobiDB-lite"/>
    </source>
</evidence>
<proteinExistence type="predicted"/>
<gene>
    <name evidence="3" type="ORF">H6P81_009601</name>
</gene>
<dbReference type="GO" id="GO:0140097">
    <property type="term" value="F:catalytic activity, acting on DNA"/>
    <property type="evidence" value="ECO:0007669"/>
    <property type="project" value="UniProtKB-ARBA"/>
</dbReference>
<dbReference type="Pfam" id="PF00730">
    <property type="entry name" value="HhH-GPD"/>
    <property type="match status" value="1"/>
</dbReference>
<dbReference type="PANTHER" id="PTHR47203:SF1">
    <property type="entry name" value="HYPOTHETICAL BASE EXCISION DNA REPAIR PROTEIN (EUROFUNG)"/>
    <property type="match status" value="1"/>
</dbReference>
<dbReference type="Proteomes" id="UP000825729">
    <property type="component" value="Unassembled WGS sequence"/>
</dbReference>
<dbReference type="GO" id="GO:0006284">
    <property type="term" value="P:base-excision repair"/>
    <property type="evidence" value="ECO:0007669"/>
    <property type="project" value="InterPro"/>
</dbReference>